<dbReference type="InterPro" id="IPR018517">
    <property type="entry name" value="tRNA_hU_synthase_CS"/>
</dbReference>
<dbReference type="PANTHER" id="PTHR45846">
    <property type="entry name" value="TRNA-DIHYDROURIDINE(47) SYNTHASE [NAD(P)(+)]-LIKE"/>
    <property type="match status" value="1"/>
</dbReference>
<dbReference type="EC" id="1.3.1.-" evidence="7"/>
<comment type="caution">
    <text evidence="11">The sequence shown here is derived from an EMBL/GenBank/DDBJ whole genome shotgun (WGS) entry which is preliminary data.</text>
</comment>
<evidence type="ECO:0000256" key="3">
    <source>
        <dbReference type="ARBA" id="ARBA00022643"/>
    </source>
</evidence>
<evidence type="ECO:0000313" key="11">
    <source>
        <dbReference type="EMBL" id="MBC5662905.1"/>
    </source>
</evidence>
<feature type="active site" description="Proton donor" evidence="8">
    <location>
        <position position="106"/>
    </location>
</feature>
<dbReference type="InterPro" id="IPR001269">
    <property type="entry name" value="DUS_fam"/>
</dbReference>
<keyword evidence="6 7" id="KW-0560">Oxidoreductase</keyword>
<evidence type="ECO:0000256" key="7">
    <source>
        <dbReference type="PIRNR" id="PIRNR006621"/>
    </source>
</evidence>
<evidence type="ECO:0000256" key="4">
    <source>
        <dbReference type="ARBA" id="ARBA00022694"/>
    </source>
</evidence>
<dbReference type="Proteomes" id="UP000615234">
    <property type="component" value="Unassembled WGS sequence"/>
</dbReference>
<evidence type="ECO:0000256" key="8">
    <source>
        <dbReference type="PIRSR" id="PIRSR006621-1"/>
    </source>
</evidence>
<dbReference type="CDD" id="cd02801">
    <property type="entry name" value="DUS_like_FMN"/>
    <property type="match status" value="1"/>
</dbReference>
<dbReference type="GO" id="GO:0050660">
    <property type="term" value="F:flavin adenine dinucleotide binding"/>
    <property type="evidence" value="ECO:0007669"/>
    <property type="project" value="InterPro"/>
</dbReference>
<keyword evidence="12" id="KW-1185">Reference proteome</keyword>
<dbReference type="GO" id="GO:0003723">
    <property type="term" value="F:RNA binding"/>
    <property type="evidence" value="ECO:0007669"/>
    <property type="project" value="TreeGrafter"/>
</dbReference>
<feature type="binding site" evidence="9">
    <location>
        <position position="76"/>
    </location>
    <ligand>
        <name>FMN</name>
        <dbReference type="ChEBI" id="CHEBI:58210"/>
    </ligand>
</feature>
<feature type="binding site" evidence="9">
    <location>
        <begin position="234"/>
        <end position="235"/>
    </location>
    <ligand>
        <name>FMN</name>
        <dbReference type="ChEBI" id="CHEBI:58210"/>
    </ligand>
</feature>
<feature type="domain" description="DUS-like FMN-binding" evidence="10">
    <location>
        <begin position="17"/>
        <end position="246"/>
    </location>
</feature>
<sequence length="325" mass="36974">MMTYVLIIGRRIKMLYLAPLEGITGYIYRNAYQKYFGGIDRYFTPFIAPAKGKPFRHRELADVRPEHNTGIMVIPQILTNHSEGFIKAAKALTDMGYDEININMGCPSGTVVSKGKGSGMLADPTKLDHFLEEIFAADICKISVKTRLGMEFADEFPDILDVLMKYPFTEVIIHPRTREDYYGGSVDLAMFDLAVERYGEQTESVLCYNGDITDAAGYKNIQKRYPQVDKIMIGRGIIGNPFLPQEIAEQRCCYNAGILLAFHDELFAGYMEAGLGARNVMFKMKELWSFMECLFEAPDQQKILKKIRKANDPDTYNTEVRKLLR</sequence>
<dbReference type="GO" id="GO:0017150">
    <property type="term" value="F:tRNA dihydrouridine synthase activity"/>
    <property type="evidence" value="ECO:0007669"/>
    <property type="project" value="InterPro"/>
</dbReference>
<dbReference type="Gene3D" id="3.20.20.70">
    <property type="entry name" value="Aldolase class I"/>
    <property type="match status" value="1"/>
</dbReference>
<reference evidence="11 12" key="1">
    <citation type="submission" date="2020-08" db="EMBL/GenBank/DDBJ databases">
        <title>Genome public.</title>
        <authorList>
            <person name="Liu C."/>
            <person name="Sun Q."/>
        </authorList>
    </citation>
    <scope>NUCLEOTIDE SEQUENCE [LARGE SCALE GENOMIC DNA]</scope>
    <source>
        <strain evidence="11 12">NSJ-10</strain>
    </source>
</reference>
<accession>A0A8I0DUB4</accession>
<keyword evidence="3 7" id="KW-0288">FMN</keyword>
<evidence type="ECO:0000313" key="12">
    <source>
        <dbReference type="Proteomes" id="UP000615234"/>
    </source>
</evidence>
<dbReference type="AlphaFoldDB" id="A0A8I0DUB4"/>
<proteinExistence type="inferred from homology"/>
<name>A0A8I0DUB4_9FIRM</name>
<comment type="function">
    <text evidence="7">Catalyzes the synthesis of 5,6-dihydrouridine (D), a modified base found in the D-loop of most tRNAs, via the reduction of the C5-C6 double bond in target uridines.</text>
</comment>
<protein>
    <recommendedName>
        <fullName evidence="7">tRNA-dihydrouridine synthase</fullName>
        <ecNumber evidence="7">1.3.1.-</ecNumber>
    </recommendedName>
</protein>
<dbReference type="InterPro" id="IPR035587">
    <property type="entry name" value="DUS-like_FMN-bd"/>
</dbReference>
<comment type="similarity">
    <text evidence="7">Belongs to the dus family.</text>
</comment>
<evidence type="ECO:0000256" key="5">
    <source>
        <dbReference type="ARBA" id="ARBA00022857"/>
    </source>
</evidence>
<evidence type="ECO:0000256" key="9">
    <source>
        <dbReference type="PIRSR" id="PIRSR006621-2"/>
    </source>
</evidence>
<dbReference type="PANTHER" id="PTHR45846:SF1">
    <property type="entry name" value="TRNA-DIHYDROURIDINE(47) SYNTHASE [NAD(P)(+)]-LIKE"/>
    <property type="match status" value="1"/>
</dbReference>
<evidence type="ECO:0000256" key="2">
    <source>
        <dbReference type="ARBA" id="ARBA00022630"/>
    </source>
</evidence>
<dbReference type="PIRSF" id="PIRSF006621">
    <property type="entry name" value="Dus"/>
    <property type="match status" value="1"/>
</dbReference>
<feature type="binding site" evidence="9">
    <location>
        <position position="174"/>
    </location>
    <ligand>
        <name>FMN</name>
        <dbReference type="ChEBI" id="CHEBI:58210"/>
    </ligand>
</feature>
<dbReference type="Pfam" id="PF01207">
    <property type="entry name" value="Dus"/>
    <property type="match status" value="1"/>
</dbReference>
<keyword evidence="9" id="KW-0547">Nucleotide-binding</keyword>
<feature type="binding site" evidence="9">
    <location>
        <position position="145"/>
    </location>
    <ligand>
        <name>FMN</name>
        <dbReference type="ChEBI" id="CHEBI:58210"/>
    </ligand>
</feature>
<evidence type="ECO:0000256" key="1">
    <source>
        <dbReference type="ARBA" id="ARBA00001917"/>
    </source>
</evidence>
<gene>
    <name evidence="11" type="ORF">H8S09_08365</name>
</gene>
<keyword evidence="2 7" id="KW-0285">Flavoprotein</keyword>
<dbReference type="SUPFAM" id="SSF51395">
    <property type="entry name" value="FMN-linked oxidoreductases"/>
    <property type="match status" value="1"/>
</dbReference>
<dbReference type="PROSITE" id="PS01136">
    <property type="entry name" value="UPF0034"/>
    <property type="match status" value="1"/>
</dbReference>
<dbReference type="InterPro" id="IPR013785">
    <property type="entry name" value="Aldolase_TIM"/>
</dbReference>
<evidence type="ECO:0000256" key="6">
    <source>
        <dbReference type="ARBA" id="ARBA00023002"/>
    </source>
</evidence>
<organism evidence="11 12">
    <name type="scientific">Coprococcus hominis</name>
    <name type="common">ex Liu et al. 2022</name>
    <dbReference type="NCBI Taxonomy" id="2763039"/>
    <lineage>
        <taxon>Bacteria</taxon>
        <taxon>Bacillati</taxon>
        <taxon>Bacillota</taxon>
        <taxon>Clostridia</taxon>
        <taxon>Lachnospirales</taxon>
        <taxon>Lachnospiraceae</taxon>
        <taxon>Coprococcus</taxon>
    </lineage>
</organism>
<dbReference type="EMBL" id="JACOOX010000004">
    <property type="protein sequence ID" value="MBC5662905.1"/>
    <property type="molecule type" value="Genomic_DNA"/>
</dbReference>
<keyword evidence="4 7" id="KW-0819">tRNA processing</keyword>
<comment type="cofactor">
    <cofactor evidence="1 7 9">
        <name>FMN</name>
        <dbReference type="ChEBI" id="CHEBI:58210"/>
    </cofactor>
</comment>
<keyword evidence="5" id="KW-0521">NADP</keyword>
<evidence type="ECO:0000259" key="10">
    <source>
        <dbReference type="Pfam" id="PF01207"/>
    </source>
</evidence>